<dbReference type="OrthoDB" id="1723412at2759"/>
<sequence length="84" mass="10299">MATRLYMCTNHSVSKYVMKKKETKTIMMRWEFDLWIMDRKGTENQITRPDKHITPWFVNYVNYIARGVFPAQVFWQQKKRIAHE</sequence>
<proteinExistence type="predicted"/>
<evidence type="ECO:0000313" key="2">
    <source>
        <dbReference type="Proteomes" id="UP000325315"/>
    </source>
</evidence>
<protein>
    <submittedName>
        <fullName evidence="1">Transposon Ty3-I Gag-Pol polyprotein</fullName>
    </submittedName>
</protein>
<organism evidence="1 2">
    <name type="scientific">Gossypium australe</name>
    <dbReference type="NCBI Taxonomy" id="47621"/>
    <lineage>
        <taxon>Eukaryota</taxon>
        <taxon>Viridiplantae</taxon>
        <taxon>Streptophyta</taxon>
        <taxon>Embryophyta</taxon>
        <taxon>Tracheophyta</taxon>
        <taxon>Spermatophyta</taxon>
        <taxon>Magnoliopsida</taxon>
        <taxon>eudicotyledons</taxon>
        <taxon>Gunneridae</taxon>
        <taxon>Pentapetalae</taxon>
        <taxon>rosids</taxon>
        <taxon>malvids</taxon>
        <taxon>Malvales</taxon>
        <taxon>Malvaceae</taxon>
        <taxon>Malvoideae</taxon>
        <taxon>Gossypium</taxon>
    </lineage>
</organism>
<comment type="caution">
    <text evidence="1">The sequence shown here is derived from an EMBL/GenBank/DDBJ whole genome shotgun (WGS) entry which is preliminary data.</text>
</comment>
<name>A0A5B6UCT7_9ROSI</name>
<gene>
    <name evidence="1" type="ORF">EPI10_018837</name>
</gene>
<accession>A0A5B6UCT7</accession>
<keyword evidence="2" id="KW-1185">Reference proteome</keyword>
<dbReference type="AlphaFoldDB" id="A0A5B6UCT7"/>
<reference evidence="2" key="1">
    <citation type="journal article" date="2019" name="Plant Biotechnol. J.">
        <title>Genome sequencing of the Australian wild diploid species Gossypium australe highlights disease resistance and delayed gland morphogenesis.</title>
        <authorList>
            <person name="Cai Y."/>
            <person name="Cai X."/>
            <person name="Wang Q."/>
            <person name="Wang P."/>
            <person name="Zhang Y."/>
            <person name="Cai C."/>
            <person name="Xu Y."/>
            <person name="Wang K."/>
            <person name="Zhou Z."/>
            <person name="Wang C."/>
            <person name="Geng S."/>
            <person name="Li B."/>
            <person name="Dong Q."/>
            <person name="Hou Y."/>
            <person name="Wang H."/>
            <person name="Ai P."/>
            <person name="Liu Z."/>
            <person name="Yi F."/>
            <person name="Sun M."/>
            <person name="An G."/>
            <person name="Cheng J."/>
            <person name="Zhang Y."/>
            <person name="Shi Q."/>
            <person name="Xie Y."/>
            <person name="Shi X."/>
            <person name="Chang Y."/>
            <person name="Huang F."/>
            <person name="Chen Y."/>
            <person name="Hong S."/>
            <person name="Mi L."/>
            <person name="Sun Q."/>
            <person name="Zhang L."/>
            <person name="Zhou B."/>
            <person name="Peng R."/>
            <person name="Zhang X."/>
            <person name="Liu F."/>
        </authorList>
    </citation>
    <scope>NUCLEOTIDE SEQUENCE [LARGE SCALE GENOMIC DNA]</scope>
    <source>
        <strain evidence="2">cv. PA1801</strain>
    </source>
</reference>
<evidence type="ECO:0000313" key="1">
    <source>
        <dbReference type="EMBL" id="KAA3455860.1"/>
    </source>
</evidence>
<dbReference type="EMBL" id="SMMG02000012">
    <property type="protein sequence ID" value="KAA3455860.1"/>
    <property type="molecule type" value="Genomic_DNA"/>
</dbReference>
<dbReference type="Proteomes" id="UP000325315">
    <property type="component" value="Unassembled WGS sequence"/>
</dbReference>